<gene>
    <name evidence="10" type="ORF">ACFPK8_08775</name>
</gene>
<keyword evidence="5" id="KW-0680">Restriction system</keyword>
<dbReference type="EMBL" id="JBHSLN010000022">
    <property type="protein sequence ID" value="MFC5297604.1"/>
    <property type="molecule type" value="Genomic_DNA"/>
</dbReference>
<comment type="caution">
    <text evidence="10">The sequence shown here is derived from an EMBL/GenBank/DDBJ whole genome shotgun (WGS) entry which is preliminary data.</text>
</comment>
<dbReference type="EC" id="2.1.1.-" evidence="8"/>
<dbReference type="RefSeq" id="WP_343922086.1">
    <property type="nucleotide sequence ID" value="NZ_BAAAIR010000006.1"/>
</dbReference>
<keyword evidence="3" id="KW-0808">Transferase</keyword>
<dbReference type="PRINTS" id="PR00508">
    <property type="entry name" value="S21N4MTFRASE"/>
</dbReference>
<dbReference type="Proteomes" id="UP001595937">
    <property type="component" value="Unassembled WGS sequence"/>
</dbReference>
<evidence type="ECO:0000256" key="1">
    <source>
        <dbReference type="ARBA" id="ARBA00010203"/>
    </source>
</evidence>
<dbReference type="InterPro" id="IPR017985">
    <property type="entry name" value="MeTrfase_CN4_CS"/>
</dbReference>
<dbReference type="Gene3D" id="3.40.50.150">
    <property type="entry name" value="Vaccinia Virus protein VP39"/>
    <property type="match status" value="2"/>
</dbReference>
<sequence length="370" mass="41590">MKDYSRLSEFFADLDTLPSRSESPHQFHPYPAKFKPQIPAELIAAFSSEGDTVLDPMSGSGTTAVEALRLGRNAMSSDSNPISALITRAKTTRLSETSRSQLEDLPDAIYSNEATTAGAPDFLNREHWFSLPATAALVRIKSAIREIDDPAAKDVALATMSAILVGVSNQESETHWRRVEREVNVDLVLDRFIRKLRTNVESLAYLEEVDGTSKTLLADANNLPLDNASQDLIVTSPPYANSHDYYLYHKLRLFWLDFDVRKTQEVEFGSRNKHSDKKQPVEAYLSAMETVFSECRRVLVPGGHLAMVVGDSVIRGEFFDMGELLVGVARNCNLGLAYSTSYDQRRYSRVFRQNRYTAIQKRSHVLAFQR</sequence>
<dbReference type="GO" id="GO:0032259">
    <property type="term" value="P:methylation"/>
    <property type="evidence" value="ECO:0007669"/>
    <property type="project" value="UniProtKB-KW"/>
</dbReference>
<accession>A0ABW0FFZ0</accession>
<organism evidence="10 11">
    <name type="scientific">Brachybacterium tyrofermentans</name>
    <dbReference type="NCBI Taxonomy" id="47848"/>
    <lineage>
        <taxon>Bacteria</taxon>
        <taxon>Bacillati</taxon>
        <taxon>Actinomycetota</taxon>
        <taxon>Actinomycetes</taxon>
        <taxon>Micrococcales</taxon>
        <taxon>Dermabacteraceae</taxon>
        <taxon>Brachybacterium</taxon>
    </lineage>
</organism>
<feature type="domain" description="DNA methylase N-4/N-6" evidence="9">
    <location>
        <begin position="9"/>
        <end position="80"/>
    </location>
</feature>
<dbReference type="InterPro" id="IPR029063">
    <property type="entry name" value="SAM-dependent_MTases_sf"/>
</dbReference>
<evidence type="ECO:0000259" key="9">
    <source>
        <dbReference type="Pfam" id="PF01555"/>
    </source>
</evidence>
<dbReference type="InterPro" id="IPR002941">
    <property type="entry name" value="DNA_methylase_N4/N6"/>
</dbReference>
<evidence type="ECO:0000313" key="11">
    <source>
        <dbReference type="Proteomes" id="UP001595937"/>
    </source>
</evidence>
<evidence type="ECO:0000256" key="2">
    <source>
        <dbReference type="ARBA" id="ARBA00022603"/>
    </source>
</evidence>
<evidence type="ECO:0000256" key="4">
    <source>
        <dbReference type="ARBA" id="ARBA00022691"/>
    </source>
</evidence>
<keyword evidence="2 10" id="KW-0489">Methyltransferase</keyword>
<proteinExistence type="inferred from homology"/>
<dbReference type="GO" id="GO:0008168">
    <property type="term" value="F:methyltransferase activity"/>
    <property type="evidence" value="ECO:0007669"/>
    <property type="project" value="UniProtKB-KW"/>
</dbReference>
<evidence type="ECO:0000256" key="5">
    <source>
        <dbReference type="ARBA" id="ARBA00022747"/>
    </source>
</evidence>
<dbReference type="Pfam" id="PF01555">
    <property type="entry name" value="N6_N4_Mtase"/>
    <property type="match status" value="2"/>
</dbReference>
<evidence type="ECO:0000313" key="10">
    <source>
        <dbReference type="EMBL" id="MFC5297604.1"/>
    </source>
</evidence>
<name>A0ABW0FFZ0_9MICO</name>
<evidence type="ECO:0000256" key="6">
    <source>
        <dbReference type="ARBA" id="ARBA00023125"/>
    </source>
</evidence>
<evidence type="ECO:0000256" key="8">
    <source>
        <dbReference type="RuleBase" id="RU362026"/>
    </source>
</evidence>
<keyword evidence="4" id="KW-0949">S-adenosyl-L-methionine</keyword>
<dbReference type="InterPro" id="IPR001091">
    <property type="entry name" value="RM_Methyltransferase"/>
</dbReference>
<protein>
    <recommendedName>
        <fullName evidence="8">Methyltransferase</fullName>
        <ecNumber evidence="8">2.1.1.-</ecNumber>
    </recommendedName>
</protein>
<keyword evidence="11" id="KW-1185">Reference proteome</keyword>
<keyword evidence="6" id="KW-0238">DNA-binding</keyword>
<feature type="domain" description="DNA methylase N-4/N-6" evidence="9">
    <location>
        <begin position="231"/>
        <end position="325"/>
    </location>
</feature>
<dbReference type="PROSITE" id="PS00093">
    <property type="entry name" value="N4_MTASE"/>
    <property type="match status" value="1"/>
</dbReference>
<dbReference type="SUPFAM" id="SSF53335">
    <property type="entry name" value="S-adenosyl-L-methionine-dependent methyltransferases"/>
    <property type="match status" value="1"/>
</dbReference>
<dbReference type="GeneID" id="303295871"/>
<comment type="similarity">
    <text evidence="1">Belongs to the N(4)/N(6)-methyltransferase family. N(4) subfamily.</text>
</comment>
<evidence type="ECO:0000256" key="3">
    <source>
        <dbReference type="ARBA" id="ARBA00022679"/>
    </source>
</evidence>
<reference evidence="11" key="1">
    <citation type="journal article" date="2019" name="Int. J. Syst. Evol. Microbiol.">
        <title>The Global Catalogue of Microorganisms (GCM) 10K type strain sequencing project: providing services to taxonomists for standard genome sequencing and annotation.</title>
        <authorList>
            <consortium name="The Broad Institute Genomics Platform"/>
            <consortium name="The Broad Institute Genome Sequencing Center for Infectious Disease"/>
            <person name="Wu L."/>
            <person name="Ma J."/>
        </authorList>
    </citation>
    <scope>NUCLEOTIDE SEQUENCE [LARGE SCALE GENOMIC DNA]</scope>
    <source>
        <strain evidence="11">CGMCC 1.16455</strain>
    </source>
</reference>
<evidence type="ECO:0000256" key="7">
    <source>
        <dbReference type="ARBA" id="ARBA00049120"/>
    </source>
</evidence>
<comment type="catalytic activity">
    <reaction evidence="7">
        <text>a 2'-deoxycytidine in DNA + S-adenosyl-L-methionine = an N(4)-methyl-2'-deoxycytidine in DNA + S-adenosyl-L-homocysteine + H(+)</text>
        <dbReference type="Rhea" id="RHEA:16857"/>
        <dbReference type="Rhea" id="RHEA-COMP:11369"/>
        <dbReference type="Rhea" id="RHEA-COMP:13674"/>
        <dbReference type="ChEBI" id="CHEBI:15378"/>
        <dbReference type="ChEBI" id="CHEBI:57856"/>
        <dbReference type="ChEBI" id="CHEBI:59789"/>
        <dbReference type="ChEBI" id="CHEBI:85452"/>
        <dbReference type="ChEBI" id="CHEBI:137933"/>
        <dbReference type="EC" id="2.1.1.113"/>
    </reaction>
</comment>